<dbReference type="RefSeq" id="WP_058581330.1">
    <property type="nucleotide sequence ID" value="NZ_LOPU01000018.1"/>
</dbReference>
<keyword evidence="1" id="KW-1133">Transmembrane helix</keyword>
<evidence type="ECO:0000313" key="2">
    <source>
        <dbReference type="EMBL" id="KTG09975.1"/>
    </source>
</evidence>
<gene>
    <name evidence="2" type="ORF">AUR64_10210</name>
</gene>
<organism evidence="2 3">
    <name type="scientific">Haloprofundus marisrubri</name>
    <dbReference type="NCBI Taxonomy" id="1514971"/>
    <lineage>
        <taxon>Archaea</taxon>
        <taxon>Methanobacteriati</taxon>
        <taxon>Methanobacteriota</taxon>
        <taxon>Stenosarchaea group</taxon>
        <taxon>Halobacteria</taxon>
        <taxon>Halobacteriales</taxon>
        <taxon>Haloferacaceae</taxon>
        <taxon>Haloprofundus</taxon>
    </lineage>
</organism>
<dbReference type="OrthoDB" id="381900at2157"/>
<feature type="transmembrane region" description="Helical" evidence="1">
    <location>
        <begin position="125"/>
        <end position="147"/>
    </location>
</feature>
<name>A0A0W1R9F6_9EURY</name>
<dbReference type="Proteomes" id="UP000054387">
    <property type="component" value="Unassembled WGS sequence"/>
</dbReference>
<evidence type="ECO:0000256" key="1">
    <source>
        <dbReference type="SAM" id="Phobius"/>
    </source>
</evidence>
<keyword evidence="1" id="KW-0812">Transmembrane</keyword>
<protein>
    <submittedName>
        <fullName evidence="2">Uncharacterized protein</fullName>
    </submittedName>
</protein>
<keyword evidence="1" id="KW-0472">Membrane</keyword>
<accession>A0A0W1R9F6</accession>
<feature type="transmembrane region" description="Helical" evidence="1">
    <location>
        <begin position="92"/>
        <end position="113"/>
    </location>
</feature>
<keyword evidence="3" id="KW-1185">Reference proteome</keyword>
<proteinExistence type="predicted"/>
<evidence type="ECO:0000313" key="3">
    <source>
        <dbReference type="Proteomes" id="UP000054387"/>
    </source>
</evidence>
<sequence length="155" mass="15893">MSPSTHDGLVAGAVRIGSLGLFGLPTYLVTIRAAEILASLAGTSLSGNWRAAASVIAVVLSFEVATEVAAVRLDGFAALSRSSRLTNVVRHATLSVAVLAAFVVVADVLVYVIGYSISTGNSLEVAIGALAALAVVWALGRTLSAFYRGYRGDGR</sequence>
<dbReference type="AlphaFoldDB" id="A0A0W1R9F6"/>
<comment type="caution">
    <text evidence="2">The sequence shown here is derived from an EMBL/GenBank/DDBJ whole genome shotgun (WGS) entry which is preliminary data.</text>
</comment>
<reference evidence="2 3" key="1">
    <citation type="submission" date="2015-12" db="EMBL/GenBank/DDBJ databases">
        <title>Haloprofundus marisrubri gen. nov., sp. nov., an extremely halophilic archaeon isolated from the Discovery deep brine-seawater interface in the Red Sea.</title>
        <authorList>
            <person name="Zhang G."/>
            <person name="Stingl U."/>
            <person name="Rashid M."/>
        </authorList>
    </citation>
    <scope>NUCLEOTIDE SEQUENCE [LARGE SCALE GENOMIC DNA]</scope>
    <source>
        <strain evidence="2 3">SB9</strain>
    </source>
</reference>
<feature type="transmembrane region" description="Helical" evidence="1">
    <location>
        <begin position="12"/>
        <end position="31"/>
    </location>
</feature>
<dbReference type="EMBL" id="LOPU01000018">
    <property type="protein sequence ID" value="KTG09975.1"/>
    <property type="molecule type" value="Genomic_DNA"/>
</dbReference>
<feature type="transmembrane region" description="Helical" evidence="1">
    <location>
        <begin position="51"/>
        <end position="71"/>
    </location>
</feature>